<comment type="caution">
    <text evidence="2">The sequence shown here is derived from an EMBL/GenBank/DDBJ whole genome shotgun (WGS) entry which is preliminary data.</text>
</comment>
<evidence type="ECO:0000313" key="5">
    <source>
        <dbReference type="Proteomes" id="UP000249099"/>
    </source>
</evidence>
<keyword evidence="1" id="KW-0732">Signal</keyword>
<dbReference type="InterPro" id="IPR050490">
    <property type="entry name" value="Bact_solute-bd_prot1"/>
</dbReference>
<dbReference type="PROSITE" id="PS51257">
    <property type="entry name" value="PROKAR_LIPOPROTEIN"/>
    <property type="match status" value="1"/>
</dbReference>
<protein>
    <submittedName>
        <fullName evidence="2">Sugar ABC transporter substrate-binding protein</fullName>
    </submittedName>
</protein>
<dbReference type="AlphaFoldDB" id="A0A1S8KPS2"/>
<gene>
    <name evidence="3" type="ORF">B8A44_01275</name>
    <name evidence="2" type="ORF">BWX42_07120</name>
</gene>
<dbReference type="Pfam" id="PF01547">
    <property type="entry name" value="SBP_bac_1"/>
    <property type="match status" value="1"/>
</dbReference>
<name>A0A1S8KPS2_9LACT</name>
<accession>A0A1S8KPS2</accession>
<dbReference type="Proteomes" id="UP000190409">
    <property type="component" value="Unassembled WGS sequence"/>
</dbReference>
<dbReference type="RefSeq" id="WP_004635566.1">
    <property type="nucleotide sequence ID" value="NZ_CBCRTD010000007.1"/>
</dbReference>
<proteinExistence type="predicted"/>
<evidence type="ECO:0000256" key="1">
    <source>
        <dbReference type="SAM" id="SignalP"/>
    </source>
</evidence>
<feature type="chain" id="PRO_5042340703" evidence="1">
    <location>
        <begin position="20"/>
        <end position="448"/>
    </location>
</feature>
<dbReference type="PANTHER" id="PTHR43649">
    <property type="entry name" value="ARABINOSE-BINDING PROTEIN-RELATED"/>
    <property type="match status" value="1"/>
</dbReference>
<reference evidence="2 4" key="1">
    <citation type="submission" date="2017-01" db="EMBL/GenBank/DDBJ databases">
        <title>Complete Genome Sequence of Dolosigranulum pigrum isolated from a Patient with interstitial lung disease.</title>
        <authorList>
            <person name="Mukhopadhyay R."/>
            <person name="Joaquin J."/>
            <person name="Hogue R."/>
            <person name="Fitzgerald S."/>
            <person name="Jospin G."/>
            <person name="Eisen J.A."/>
            <person name="Chaturvedi V."/>
        </authorList>
    </citation>
    <scope>NUCLEOTIDE SEQUENCE [LARGE SCALE GENOMIC DNA]</scope>
    <source>
        <strain evidence="2 4">15S00348</strain>
    </source>
</reference>
<dbReference type="SUPFAM" id="SSF53850">
    <property type="entry name" value="Periplasmic binding protein-like II"/>
    <property type="match status" value="1"/>
</dbReference>
<dbReference type="EMBL" id="MUYF01000003">
    <property type="protein sequence ID" value="OOL81495.1"/>
    <property type="molecule type" value="Genomic_DNA"/>
</dbReference>
<feature type="signal peptide" evidence="1">
    <location>
        <begin position="1"/>
        <end position="19"/>
    </location>
</feature>
<organism evidence="2 4">
    <name type="scientific">Dolosigranulum pigrum</name>
    <dbReference type="NCBI Taxonomy" id="29394"/>
    <lineage>
        <taxon>Bacteria</taxon>
        <taxon>Bacillati</taxon>
        <taxon>Bacillota</taxon>
        <taxon>Bacilli</taxon>
        <taxon>Lactobacillales</taxon>
        <taxon>Carnobacteriaceae</taxon>
        <taxon>Dolosigranulum</taxon>
    </lineage>
</organism>
<dbReference type="InterPro" id="IPR006059">
    <property type="entry name" value="SBP"/>
</dbReference>
<dbReference type="Proteomes" id="UP000249099">
    <property type="component" value="Unassembled WGS sequence"/>
</dbReference>
<dbReference type="Gene3D" id="3.40.190.10">
    <property type="entry name" value="Periplasmic binding protein-like II"/>
    <property type="match status" value="2"/>
</dbReference>
<sequence length="448" mass="49509">MWKRMGKMLLGITAAGVLGACSSGGGSGEVVELPEEGEELSGDITMWHSFTQGARLENIQSAADEFMKEHPNVNITIETFSWDDFYTVWTTGLQSGEVPDVSTALPNHVMEMVNADAILPLNPLVDALGKDMFHENALNEGLVDDNYYSVPLYSHAQVMWVRDDILEEHNLEVPETWDELQEAATKISEDGDNYGLSVPMGTNDLMATRFLNFYVRSGGGSLLNENNELDLTNELAQEGIKYWVDMYKKASPSDSINYNVLDQATLFYQGQTAFDFNSGFHISGVEANSPDLLETISAHPIPKINKDDERQGIETSNIPMVVWKNSDHPDVAMKFVESLYDKGFYTDFLNSVPVGMLPSIEGIVDSEEFRSNETVQKFSEAVDVIQEAVESGTAIGYENGASVEAGMLAGQHVIEKMFQDIISNGTDPMEAAEKAETEMNNIFEASIR</sequence>
<reference evidence="3 5" key="2">
    <citation type="submission" date="2017-03" db="EMBL/GenBank/DDBJ databases">
        <title>wgs assembly of Dolosigranulum pigrum KPL CDC strains.</title>
        <authorList>
            <person name="Brugger S.D."/>
            <person name="Pettigrew M."/>
            <person name="Kong Y."/>
            <person name="Lemon K.P."/>
        </authorList>
    </citation>
    <scope>NUCLEOTIDE SEQUENCE [LARGE SCALE GENOMIC DNA]</scope>
    <source>
        <strain evidence="3 5">KPL1931_CDC4294-98</strain>
    </source>
</reference>
<dbReference type="CDD" id="cd13585">
    <property type="entry name" value="PBP2_TMBP_like"/>
    <property type="match status" value="1"/>
</dbReference>
<evidence type="ECO:0000313" key="3">
    <source>
        <dbReference type="EMBL" id="RAN64852.1"/>
    </source>
</evidence>
<evidence type="ECO:0000313" key="4">
    <source>
        <dbReference type="Proteomes" id="UP000190409"/>
    </source>
</evidence>
<dbReference type="EMBL" id="NAQV01000004">
    <property type="protein sequence ID" value="RAN64852.1"/>
    <property type="molecule type" value="Genomic_DNA"/>
</dbReference>
<dbReference type="PANTHER" id="PTHR43649:SF12">
    <property type="entry name" value="DIACETYLCHITOBIOSE BINDING PROTEIN DASA"/>
    <property type="match status" value="1"/>
</dbReference>
<dbReference type="GeneID" id="42694097"/>
<evidence type="ECO:0000313" key="2">
    <source>
        <dbReference type="EMBL" id="OOL81495.1"/>
    </source>
</evidence>